<dbReference type="Gene3D" id="2.40.160.60">
    <property type="entry name" value="Outer membrane protein transport protein (OMPP1/FadL/TodX)"/>
    <property type="match status" value="1"/>
</dbReference>
<dbReference type="PANTHER" id="PTHR35093:SF8">
    <property type="entry name" value="OUTER MEMBRANE PROTEIN NMB0088-RELATED"/>
    <property type="match status" value="1"/>
</dbReference>
<evidence type="ECO:0000256" key="7">
    <source>
        <dbReference type="ARBA" id="ARBA00023237"/>
    </source>
</evidence>
<evidence type="ECO:0000256" key="8">
    <source>
        <dbReference type="SAM" id="SignalP"/>
    </source>
</evidence>
<feature type="signal peptide" evidence="8">
    <location>
        <begin position="1"/>
        <end position="20"/>
    </location>
</feature>
<dbReference type="OrthoDB" id="19849at2"/>
<proteinExistence type="inferred from homology"/>
<evidence type="ECO:0000256" key="4">
    <source>
        <dbReference type="ARBA" id="ARBA00022692"/>
    </source>
</evidence>
<keyword evidence="6" id="KW-0472">Membrane</keyword>
<accession>R9PK31</accession>
<dbReference type="PANTHER" id="PTHR35093">
    <property type="entry name" value="OUTER MEMBRANE PROTEIN NMB0088-RELATED"/>
    <property type="match status" value="1"/>
</dbReference>
<dbReference type="InterPro" id="IPR005017">
    <property type="entry name" value="OMPP1/FadL/TodX"/>
</dbReference>
<reference evidence="9" key="1">
    <citation type="journal article" date="2013" name="Genome Announc.">
        <title>Draft Genome Sequence of Agarivorans albus Strain MKT 106T, an Agarolytic Marine Bacterium.</title>
        <authorList>
            <person name="Yasuike M."/>
            <person name="Nakamura Y."/>
            <person name="Kai W."/>
            <person name="Fujiwara A."/>
            <person name="Fukui Y."/>
            <person name="Satomi M."/>
            <person name="Sano M."/>
        </authorList>
    </citation>
    <scope>NUCLEOTIDE SEQUENCE [LARGE SCALE GENOMIC DNA]</scope>
</reference>
<keyword evidence="3" id="KW-1134">Transmembrane beta strand</keyword>
<evidence type="ECO:0000256" key="2">
    <source>
        <dbReference type="ARBA" id="ARBA00008163"/>
    </source>
</evidence>
<dbReference type="RefSeq" id="WP_016401468.1">
    <property type="nucleotide sequence ID" value="NZ_BARX01000010.1"/>
</dbReference>
<evidence type="ECO:0000313" key="10">
    <source>
        <dbReference type="Proteomes" id="UP000014461"/>
    </source>
</evidence>
<keyword evidence="4" id="KW-0812">Transmembrane</keyword>
<dbReference type="SUPFAM" id="SSF56935">
    <property type="entry name" value="Porins"/>
    <property type="match status" value="1"/>
</dbReference>
<dbReference type="AlphaFoldDB" id="R9PK31"/>
<comment type="caution">
    <text evidence="9">The sequence shown here is derived from an EMBL/GenBank/DDBJ whole genome shotgun (WGS) entry which is preliminary data.</text>
</comment>
<comment type="subcellular location">
    <subcellularLocation>
        <location evidence="1">Cell outer membrane</location>
        <topology evidence="1">Multi-pass membrane protein</topology>
    </subcellularLocation>
</comment>
<dbReference type="Pfam" id="PF03349">
    <property type="entry name" value="Toluene_X"/>
    <property type="match status" value="1"/>
</dbReference>
<sequence>MNKNLLALAISSMFASHAMAGGILLHEVATFDSVSSAGVSNPTNNKDASAAITSPAGLSYIEESSFTLGIQYLDAYSKHVGQLPNTELQLSTYGENKSFVPSLAYATRLDEQWVIAASLHGDGGLGMDYQNGRAGLGIINLESQEALNLHLAAAYQVNDKLHLGGALVVQHLMTSVDLNLGDINANGDVSSTAASFIFSGMYQLNPQTLLSANYKHRVDHQDTHLDLDVSNDQSIPLDVGVVWPSRLDLGISHSLSNQFTVKAMTGVEKWSDFNSAELDANNVFSVGTALAYQANDWVYQAGVRYDSPMFDTEDMVPELTISQNWSAGIGAEKTRRNGHRFGVAYEYRHLGNHDVNYSMSEQTNRYSYFDGRVTENRIHVLSFSYAY</sequence>
<dbReference type="STRING" id="1331007.AALB_1780"/>
<evidence type="ECO:0000256" key="6">
    <source>
        <dbReference type="ARBA" id="ARBA00023136"/>
    </source>
</evidence>
<gene>
    <name evidence="9" type="ORF">AALB_1780</name>
</gene>
<feature type="chain" id="PRO_5004478737" evidence="8">
    <location>
        <begin position="21"/>
        <end position="387"/>
    </location>
</feature>
<dbReference type="GO" id="GO:0009279">
    <property type="term" value="C:cell outer membrane"/>
    <property type="evidence" value="ECO:0007669"/>
    <property type="project" value="UniProtKB-SubCell"/>
</dbReference>
<name>R9PK31_AGAAL</name>
<keyword evidence="5 8" id="KW-0732">Signal</keyword>
<dbReference type="Proteomes" id="UP000014461">
    <property type="component" value="Unassembled WGS sequence"/>
</dbReference>
<evidence type="ECO:0000256" key="1">
    <source>
        <dbReference type="ARBA" id="ARBA00004571"/>
    </source>
</evidence>
<dbReference type="EMBL" id="BARX01000010">
    <property type="protein sequence ID" value="GAD01700.1"/>
    <property type="molecule type" value="Genomic_DNA"/>
</dbReference>
<evidence type="ECO:0000313" key="9">
    <source>
        <dbReference type="EMBL" id="GAD01700.1"/>
    </source>
</evidence>
<protein>
    <submittedName>
        <fullName evidence="9">Long-chain fatty acid transport protein</fullName>
    </submittedName>
</protein>
<keyword evidence="10" id="KW-1185">Reference proteome</keyword>
<evidence type="ECO:0000256" key="3">
    <source>
        <dbReference type="ARBA" id="ARBA00022452"/>
    </source>
</evidence>
<comment type="similarity">
    <text evidence="2">Belongs to the OmpP1/FadL family.</text>
</comment>
<dbReference type="GO" id="GO:0015483">
    <property type="term" value="F:long-chain fatty acid transporting porin activity"/>
    <property type="evidence" value="ECO:0007669"/>
    <property type="project" value="TreeGrafter"/>
</dbReference>
<evidence type="ECO:0000256" key="5">
    <source>
        <dbReference type="ARBA" id="ARBA00022729"/>
    </source>
</evidence>
<keyword evidence="7" id="KW-0998">Cell outer membrane</keyword>
<organism evidence="9 10">
    <name type="scientific">Agarivorans albus MKT 106</name>
    <dbReference type="NCBI Taxonomy" id="1331007"/>
    <lineage>
        <taxon>Bacteria</taxon>
        <taxon>Pseudomonadati</taxon>
        <taxon>Pseudomonadota</taxon>
        <taxon>Gammaproteobacteria</taxon>
        <taxon>Alteromonadales</taxon>
        <taxon>Alteromonadaceae</taxon>
        <taxon>Agarivorans</taxon>
    </lineage>
</organism>